<dbReference type="RefSeq" id="WP_204016038.1">
    <property type="nucleotide sequence ID" value="NZ_BOOG01000021.1"/>
</dbReference>
<gene>
    <name evidence="1" type="ORF">Mth01_25720</name>
</gene>
<evidence type="ECO:0000313" key="2">
    <source>
        <dbReference type="Proteomes" id="UP000610966"/>
    </source>
</evidence>
<comment type="caution">
    <text evidence="1">The sequence shown here is derived from an EMBL/GenBank/DDBJ whole genome shotgun (WGS) entry which is preliminary data.</text>
</comment>
<dbReference type="AlphaFoldDB" id="A0A8J3R936"/>
<organism evidence="1 2">
    <name type="scientific">Sphaerimonospora thailandensis</name>
    <dbReference type="NCBI Taxonomy" id="795644"/>
    <lineage>
        <taxon>Bacteria</taxon>
        <taxon>Bacillati</taxon>
        <taxon>Actinomycetota</taxon>
        <taxon>Actinomycetes</taxon>
        <taxon>Streptosporangiales</taxon>
        <taxon>Streptosporangiaceae</taxon>
        <taxon>Sphaerimonospora</taxon>
    </lineage>
</organism>
<name>A0A8J3R936_9ACTN</name>
<reference evidence="1" key="1">
    <citation type="submission" date="2021-01" db="EMBL/GenBank/DDBJ databases">
        <title>Whole genome shotgun sequence of Sphaerimonospora thailandensis NBRC 107569.</title>
        <authorList>
            <person name="Komaki H."/>
            <person name="Tamura T."/>
        </authorList>
    </citation>
    <scope>NUCLEOTIDE SEQUENCE</scope>
    <source>
        <strain evidence="1">NBRC 107569</strain>
    </source>
</reference>
<keyword evidence="2" id="KW-1185">Reference proteome</keyword>
<dbReference type="Proteomes" id="UP000610966">
    <property type="component" value="Unassembled WGS sequence"/>
</dbReference>
<protein>
    <submittedName>
        <fullName evidence="1">Uncharacterized protein</fullName>
    </submittedName>
</protein>
<dbReference type="EMBL" id="BOOG01000021">
    <property type="protein sequence ID" value="GIH70319.1"/>
    <property type="molecule type" value="Genomic_DNA"/>
</dbReference>
<proteinExistence type="predicted"/>
<accession>A0A8J3R936</accession>
<sequence>MTFQGIVIACDAPGCGARVQAPTNELALGREIVAERFGWTSDGHLDHCGPCTERRP</sequence>
<evidence type="ECO:0000313" key="1">
    <source>
        <dbReference type="EMBL" id="GIH70319.1"/>
    </source>
</evidence>